<proteinExistence type="predicted"/>
<dbReference type="InterPro" id="IPR001296">
    <property type="entry name" value="Glyco_trans_1"/>
</dbReference>
<feature type="domain" description="Glycosyltransferase subfamily 4-like N-terminal" evidence="2">
    <location>
        <begin position="16"/>
        <end position="194"/>
    </location>
</feature>
<evidence type="ECO:0000313" key="3">
    <source>
        <dbReference type="EMBL" id="SVC48209.1"/>
    </source>
</evidence>
<accession>A0A382MH63</accession>
<dbReference type="InterPro" id="IPR028098">
    <property type="entry name" value="Glyco_trans_4-like_N"/>
</dbReference>
<reference evidence="3" key="1">
    <citation type="submission" date="2018-05" db="EMBL/GenBank/DDBJ databases">
        <authorList>
            <person name="Lanie J.A."/>
            <person name="Ng W.-L."/>
            <person name="Kazmierczak K.M."/>
            <person name="Andrzejewski T.M."/>
            <person name="Davidsen T.M."/>
            <person name="Wayne K.J."/>
            <person name="Tettelin H."/>
            <person name="Glass J.I."/>
            <person name="Rusch D."/>
            <person name="Podicherti R."/>
            <person name="Tsui H.-C.T."/>
            <person name="Winkler M.E."/>
        </authorList>
    </citation>
    <scope>NUCLEOTIDE SEQUENCE</scope>
</reference>
<sequence length="383" mass="44159">KPTILSLQYHSYPDAMGGAWNLTHEINKRLVKRGYRVVLITCKPEHHYPDNELIDGVEFHRISVAISKDPIRLWRAVRKKIKQHLIDEEPWLAHIHHPLMGFYALTIKQYRKIPKIYHFHSSWHDEEKINLTEMGNGKLNLYFRMAIIKLIEWACYRYSKSILFLSEYTRQRFIEYYPFKKPRMRIIPGGADTKKFCPSESTNEINETRKKIGIPKGHKVLLTVRRLEARMGLDNLITAIAEIVHQNPKLKFKLVIAGKGSLNDKLKTQSMLSGLDDYIHFAGFVPDDLLPEYYAAADLFIMPTTFIEGFGIATVEALSTGLPVFGTPIGGTTEILQSIDKKLLFKDVDAKSMAEKIEQFLKDPDPILSLKSNCREEVLNKYS</sequence>
<dbReference type="SUPFAM" id="SSF53756">
    <property type="entry name" value="UDP-Glycosyltransferase/glycogen phosphorylase"/>
    <property type="match status" value="1"/>
</dbReference>
<dbReference type="PANTHER" id="PTHR45947">
    <property type="entry name" value="SULFOQUINOVOSYL TRANSFERASE SQD2"/>
    <property type="match status" value="1"/>
</dbReference>
<feature type="domain" description="Glycosyl transferase family 1" evidence="1">
    <location>
        <begin position="206"/>
        <end position="370"/>
    </location>
</feature>
<feature type="non-terminal residue" evidence="3">
    <location>
        <position position="1"/>
    </location>
</feature>
<feature type="non-terminal residue" evidence="3">
    <location>
        <position position="383"/>
    </location>
</feature>
<dbReference type="Pfam" id="PF13439">
    <property type="entry name" value="Glyco_transf_4"/>
    <property type="match status" value="1"/>
</dbReference>
<dbReference type="Gene3D" id="3.40.50.2000">
    <property type="entry name" value="Glycogen Phosphorylase B"/>
    <property type="match status" value="2"/>
</dbReference>
<evidence type="ECO:0000259" key="1">
    <source>
        <dbReference type="Pfam" id="PF00534"/>
    </source>
</evidence>
<organism evidence="3">
    <name type="scientific">marine metagenome</name>
    <dbReference type="NCBI Taxonomy" id="408172"/>
    <lineage>
        <taxon>unclassified sequences</taxon>
        <taxon>metagenomes</taxon>
        <taxon>ecological metagenomes</taxon>
    </lineage>
</organism>
<dbReference type="EMBL" id="UINC01093631">
    <property type="protein sequence ID" value="SVC48209.1"/>
    <property type="molecule type" value="Genomic_DNA"/>
</dbReference>
<protein>
    <recommendedName>
        <fullName evidence="4">Glycosyltransferase subfamily 4-like N-terminal domain-containing protein</fullName>
    </recommendedName>
</protein>
<dbReference type="AlphaFoldDB" id="A0A382MH63"/>
<evidence type="ECO:0000259" key="2">
    <source>
        <dbReference type="Pfam" id="PF13439"/>
    </source>
</evidence>
<dbReference type="InterPro" id="IPR050194">
    <property type="entry name" value="Glycosyltransferase_grp1"/>
</dbReference>
<dbReference type="Pfam" id="PF00534">
    <property type="entry name" value="Glycos_transf_1"/>
    <property type="match status" value="1"/>
</dbReference>
<dbReference type="PANTHER" id="PTHR45947:SF3">
    <property type="entry name" value="SULFOQUINOVOSYL TRANSFERASE SQD2"/>
    <property type="match status" value="1"/>
</dbReference>
<name>A0A382MH63_9ZZZZ</name>
<dbReference type="GO" id="GO:0016758">
    <property type="term" value="F:hexosyltransferase activity"/>
    <property type="evidence" value="ECO:0007669"/>
    <property type="project" value="TreeGrafter"/>
</dbReference>
<evidence type="ECO:0008006" key="4">
    <source>
        <dbReference type="Google" id="ProtNLM"/>
    </source>
</evidence>
<gene>
    <name evidence="3" type="ORF">METZ01_LOCUS301063</name>
</gene>
<dbReference type="CDD" id="cd03801">
    <property type="entry name" value="GT4_PimA-like"/>
    <property type="match status" value="1"/>
</dbReference>